<evidence type="ECO:0000313" key="2">
    <source>
        <dbReference type="EMBL" id="AVO40408.1"/>
    </source>
</evidence>
<protein>
    <submittedName>
        <fullName evidence="2">Uncharacterized protein</fullName>
    </submittedName>
</protein>
<dbReference type="KEGG" id="simp:C6571_03135"/>
<keyword evidence="1" id="KW-0732">Signal</keyword>
<dbReference type="AlphaFoldDB" id="A0A2S0MWZ7"/>
<evidence type="ECO:0000313" key="3">
    <source>
        <dbReference type="Proteomes" id="UP000239326"/>
    </source>
</evidence>
<proteinExistence type="predicted"/>
<gene>
    <name evidence="2" type="ORF">C6571_03135</name>
</gene>
<evidence type="ECO:0000256" key="1">
    <source>
        <dbReference type="SAM" id="SignalP"/>
    </source>
</evidence>
<sequence>MKFSPATVPLLLPLLMALHLPLAIAQNACSSDGAPAPHALYERFLSADCADCWSSASFAPGTSAAVLDWIVPGRAGDDAPLSAAASTEALSRLQAMGRLPPAATDVHVAAVAQRLPGRLRVSFGPAVGGYVGTTISYLGALPHDAAGEWTLSVALVEQIPEGVEGTPVSRNLVRNLFQRKWNVRDQLLKSELRNLPRDTRWIERRSMQLTPSTDPNRLALIGWMEDPNGQVVATTRAQCAAARQ</sequence>
<dbReference type="OrthoDB" id="8894809at2"/>
<feature type="chain" id="PRO_5015726739" evidence="1">
    <location>
        <begin position="26"/>
        <end position="244"/>
    </location>
</feature>
<feature type="signal peptide" evidence="1">
    <location>
        <begin position="1"/>
        <end position="25"/>
    </location>
</feature>
<dbReference type="EMBL" id="CP027669">
    <property type="protein sequence ID" value="AVO40408.1"/>
    <property type="molecule type" value="Genomic_DNA"/>
</dbReference>
<keyword evidence="3" id="KW-1185">Reference proteome</keyword>
<organism evidence="2 3">
    <name type="scientific">Simplicispira suum</name>
    <dbReference type="NCBI Taxonomy" id="2109915"/>
    <lineage>
        <taxon>Bacteria</taxon>
        <taxon>Pseudomonadati</taxon>
        <taxon>Pseudomonadota</taxon>
        <taxon>Betaproteobacteria</taxon>
        <taxon>Burkholderiales</taxon>
        <taxon>Comamonadaceae</taxon>
        <taxon>Simplicispira</taxon>
    </lineage>
</organism>
<reference evidence="2 3" key="1">
    <citation type="submission" date="2018-03" db="EMBL/GenBank/DDBJ databases">
        <title>Genome sequencing of Simplicispira sp.</title>
        <authorList>
            <person name="Kim S.-J."/>
            <person name="Heo J."/>
            <person name="Kwon S.-W."/>
        </authorList>
    </citation>
    <scope>NUCLEOTIDE SEQUENCE [LARGE SCALE GENOMIC DNA]</scope>
    <source>
        <strain evidence="2 3">SC1-8</strain>
    </source>
</reference>
<dbReference type="Proteomes" id="UP000239326">
    <property type="component" value="Chromosome"/>
</dbReference>
<accession>A0A2S0MWZ7</accession>
<dbReference type="RefSeq" id="WP_106445400.1">
    <property type="nucleotide sequence ID" value="NZ_CP027669.1"/>
</dbReference>
<name>A0A2S0MWZ7_9BURK</name>